<sequence length="150" mass="17152">MKKHILICITIGSLLLSNGFAQKSKIVSADKKYDSYAHIDAIKTYQKVAEKGYKSEDIFKKLANSFYFNSEFEKGAKWYGELFSMNIEAEPEYYYRYAQCLKATGDTAKAKQILDLFKLKLKNESKVKLSESTPNSTKDGKPFISKETIK</sequence>
<dbReference type="EMBL" id="AP031573">
    <property type="protein sequence ID" value="BFM45350.1"/>
    <property type="molecule type" value="Genomic_DNA"/>
</dbReference>
<dbReference type="SUPFAM" id="SSF48452">
    <property type="entry name" value="TPR-like"/>
    <property type="match status" value="1"/>
</dbReference>
<dbReference type="AlphaFoldDB" id="A0AAT9H7B6"/>
<reference evidence="2" key="1">
    <citation type="submission" date="2024-05" db="EMBL/GenBank/DDBJ databases">
        <title>Whole-Genome Sequence of CFS9, a Potential Fish Probiotic Isolated from the Body Surface of Silurus asotus.</title>
        <authorList>
            <person name="Kojima M."/>
            <person name="Tobioka K."/>
            <person name="Yokota K."/>
            <person name="Nakatani H."/>
            <person name="Hori K."/>
            <person name="Tamaru Y."/>
            <person name="Okazaki F."/>
        </authorList>
    </citation>
    <scope>NUCLEOTIDE SEQUENCE</scope>
    <source>
        <strain evidence="2">CFS9</strain>
    </source>
</reference>
<dbReference type="InterPro" id="IPR011990">
    <property type="entry name" value="TPR-like_helical_dom_sf"/>
</dbReference>
<dbReference type="RefSeq" id="WP_369616348.1">
    <property type="nucleotide sequence ID" value="NZ_AP031573.1"/>
</dbReference>
<accession>A0AAT9H7B6</accession>
<evidence type="ECO:0000313" key="2">
    <source>
        <dbReference type="EMBL" id="BFM45350.1"/>
    </source>
</evidence>
<organism evidence="2">
    <name type="scientific">Flavobacterium sp. CFS9</name>
    <dbReference type="NCBI Taxonomy" id="3143118"/>
    <lineage>
        <taxon>Bacteria</taxon>
        <taxon>Pseudomonadati</taxon>
        <taxon>Bacteroidota</taxon>
        <taxon>Flavobacteriia</taxon>
        <taxon>Flavobacteriales</taxon>
        <taxon>Flavobacteriaceae</taxon>
        <taxon>Flavobacterium</taxon>
    </lineage>
</organism>
<gene>
    <name evidence="2" type="ORF">CFS9_39910</name>
</gene>
<evidence type="ECO:0008006" key="3">
    <source>
        <dbReference type="Google" id="ProtNLM"/>
    </source>
</evidence>
<evidence type="ECO:0000256" key="1">
    <source>
        <dbReference type="SAM" id="MobiDB-lite"/>
    </source>
</evidence>
<name>A0AAT9H7B6_9FLAO</name>
<protein>
    <recommendedName>
        <fullName evidence="3">Flagellar motor protein MotB</fullName>
    </recommendedName>
</protein>
<proteinExistence type="predicted"/>
<dbReference type="Gene3D" id="1.25.40.10">
    <property type="entry name" value="Tetratricopeptide repeat domain"/>
    <property type="match status" value="1"/>
</dbReference>
<feature type="region of interest" description="Disordered" evidence="1">
    <location>
        <begin position="126"/>
        <end position="150"/>
    </location>
</feature>